<evidence type="ECO:0000313" key="2">
    <source>
        <dbReference type="Proteomes" id="UP001234297"/>
    </source>
</evidence>
<protein>
    <submittedName>
        <fullName evidence="1">Uncharacterized protein</fullName>
    </submittedName>
</protein>
<proteinExistence type="predicted"/>
<reference evidence="1 2" key="1">
    <citation type="journal article" date="2022" name="Hortic Res">
        <title>A haplotype resolved chromosomal level avocado genome allows analysis of novel avocado genes.</title>
        <authorList>
            <person name="Nath O."/>
            <person name="Fletcher S.J."/>
            <person name="Hayward A."/>
            <person name="Shaw L.M."/>
            <person name="Masouleh A.K."/>
            <person name="Furtado A."/>
            <person name="Henry R.J."/>
            <person name="Mitter N."/>
        </authorList>
    </citation>
    <scope>NUCLEOTIDE SEQUENCE [LARGE SCALE GENOMIC DNA]</scope>
    <source>
        <strain evidence="2">cv. Hass</strain>
    </source>
</reference>
<evidence type="ECO:0000313" key="1">
    <source>
        <dbReference type="EMBL" id="KAJ8617524.1"/>
    </source>
</evidence>
<sequence length="114" mass="13243">MVMDTTSTKKFLHLLLFPRNAATNRRAIDDGSDDMPDQVKWCAARILIVHRGLNLNKSNARVDSTQYLTSWWLLLMLLMQEQRFGVLLCRTLFLFLLYARRAMLGARGLTRKDL</sequence>
<dbReference type="EMBL" id="CM056812">
    <property type="protein sequence ID" value="KAJ8617524.1"/>
    <property type="molecule type" value="Genomic_DNA"/>
</dbReference>
<gene>
    <name evidence="1" type="ORF">MRB53_013710</name>
</gene>
<keyword evidence="2" id="KW-1185">Reference proteome</keyword>
<comment type="caution">
    <text evidence="1">The sequence shown here is derived from an EMBL/GenBank/DDBJ whole genome shotgun (WGS) entry which is preliminary data.</text>
</comment>
<name>A0ACC2K8S7_PERAE</name>
<dbReference type="Proteomes" id="UP001234297">
    <property type="component" value="Chromosome 4"/>
</dbReference>
<organism evidence="1 2">
    <name type="scientific">Persea americana</name>
    <name type="common">Avocado</name>
    <dbReference type="NCBI Taxonomy" id="3435"/>
    <lineage>
        <taxon>Eukaryota</taxon>
        <taxon>Viridiplantae</taxon>
        <taxon>Streptophyta</taxon>
        <taxon>Embryophyta</taxon>
        <taxon>Tracheophyta</taxon>
        <taxon>Spermatophyta</taxon>
        <taxon>Magnoliopsida</taxon>
        <taxon>Magnoliidae</taxon>
        <taxon>Laurales</taxon>
        <taxon>Lauraceae</taxon>
        <taxon>Persea</taxon>
    </lineage>
</organism>
<accession>A0ACC2K8S7</accession>